<comment type="caution">
    <text evidence="1">The sequence shown here is derived from an EMBL/GenBank/DDBJ whole genome shotgun (WGS) entry which is preliminary data.</text>
</comment>
<organism evidence="1 2">
    <name type="scientific">Natronorubrum tibetense GA33</name>
    <dbReference type="NCBI Taxonomy" id="1114856"/>
    <lineage>
        <taxon>Archaea</taxon>
        <taxon>Methanobacteriati</taxon>
        <taxon>Methanobacteriota</taxon>
        <taxon>Stenosarchaea group</taxon>
        <taxon>Halobacteria</taxon>
        <taxon>Halobacteriales</taxon>
        <taxon>Natrialbaceae</taxon>
        <taxon>Natronorubrum</taxon>
    </lineage>
</organism>
<dbReference type="eggNOG" id="ENOG502N5GB">
    <property type="taxonomic scope" value="Archaea"/>
</dbReference>
<protein>
    <submittedName>
        <fullName evidence="1">Uncharacterized protein</fullName>
    </submittedName>
</protein>
<dbReference type="Proteomes" id="UP000011599">
    <property type="component" value="Unassembled WGS sequence"/>
</dbReference>
<accession>L9VPA1</accession>
<dbReference type="PATRIC" id="fig|1114856.3.peg.3292"/>
<dbReference type="EMBL" id="AOHW01000040">
    <property type="protein sequence ID" value="ELY38891.1"/>
    <property type="molecule type" value="Genomic_DNA"/>
</dbReference>
<evidence type="ECO:0000313" key="1">
    <source>
        <dbReference type="EMBL" id="ELY38891.1"/>
    </source>
</evidence>
<keyword evidence="2" id="KW-1185">Reference proteome</keyword>
<dbReference type="STRING" id="1114856.GCA_000383975_04290"/>
<gene>
    <name evidence="1" type="ORF">C496_15907</name>
</gene>
<dbReference type="AlphaFoldDB" id="L9VPA1"/>
<evidence type="ECO:0000313" key="2">
    <source>
        <dbReference type="Proteomes" id="UP000011599"/>
    </source>
</evidence>
<reference evidence="1 2" key="1">
    <citation type="journal article" date="2014" name="PLoS Genet.">
        <title>Phylogenetically driven sequencing of extremely halophilic archaea reveals strategies for static and dynamic osmo-response.</title>
        <authorList>
            <person name="Becker E.A."/>
            <person name="Seitzer P.M."/>
            <person name="Tritt A."/>
            <person name="Larsen D."/>
            <person name="Krusor M."/>
            <person name="Yao A.I."/>
            <person name="Wu D."/>
            <person name="Madern D."/>
            <person name="Eisen J.A."/>
            <person name="Darling A.E."/>
            <person name="Facciotti M.T."/>
        </authorList>
    </citation>
    <scope>NUCLEOTIDE SEQUENCE [LARGE SCALE GENOMIC DNA]</scope>
    <source>
        <strain evidence="1 2">GA33</strain>
    </source>
</reference>
<dbReference type="RefSeq" id="WP_006091174.1">
    <property type="nucleotide sequence ID" value="NZ_AOHW01000040.1"/>
</dbReference>
<sequence length="170" mass="19164">MIPRSILGRLIGRTWRTFVGTSHDELSDTVERTLTDLGWAYDRESTEPASGERSIFGAEDATRFELADEEWALTVTSVSYDPLLRGLLSLSASGDTKSKYTTTACLIDVRPLSKGAEPRVEVLLQEIAAALETDPWSIDHPRFNYSPLLRYKVKLLWQYWLSPADRANGR</sequence>
<name>L9VPA1_9EURY</name>
<proteinExistence type="predicted"/>